<dbReference type="GO" id="GO:0046872">
    <property type="term" value="F:metal ion binding"/>
    <property type="evidence" value="ECO:0007669"/>
    <property type="project" value="UniProtKB-UniRule"/>
</dbReference>
<dbReference type="SUPFAM" id="SSF143631">
    <property type="entry name" value="ApbE-like"/>
    <property type="match status" value="1"/>
</dbReference>
<feature type="binding site" evidence="11">
    <location>
        <position position="152"/>
    </location>
    <ligand>
        <name>Mg(2+)</name>
        <dbReference type="ChEBI" id="CHEBI:18420"/>
    </ligand>
</feature>
<evidence type="ECO:0000256" key="1">
    <source>
        <dbReference type="ARBA" id="ARBA00011955"/>
    </source>
</evidence>
<evidence type="ECO:0000256" key="8">
    <source>
        <dbReference type="ARBA" id="ARBA00031306"/>
    </source>
</evidence>
<evidence type="ECO:0000313" key="12">
    <source>
        <dbReference type="EMBL" id="RIH87670.1"/>
    </source>
</evidence>
<evidence type="ECO:0000256" key="6">
    <source>
        <dbReference type="ARBA" id="ARBA00022827"/>
    </source>
</evidence>
<keyword evidence="4 10" id="KW-0808">Transferase</keyword>
<dbReference type="PIRSF" id="PIRSF006268">
    <property type="entry name" value="ApbE"/>
    <property type="match status" value="1"/>
</dbReference>
<evidence type="ECO:0000256" key="2">
    <source>
        <dbReference type="ARBA" id="ARBA00016337"/>
    </source>
</evidence>
<dbReference type="GO" id="GO:0016740">
    <property type="term" value="F:transferase activity"/>
    <property type="evidence" value="ECO:0007669"/>
    <property type="project" value="UniProtKB-UniRule"/>
</dbReference>
<organism evidence="12 13">
    <name type="scientific">Calidithermus roseus</name>
    <dbReference type="NCBI Taxonomy" id="1644118"/>
    <lineage>
        <taxon>Bacteria</taxon>
        <taxon>Thermotogati</taxon>
        <taxon>Deinococcota</taxon>
        <taxon>Deinococci</taxon>
        <taxon>Thermales</taxon>
        <taxon>Thermaceae</taxon>
        <taxon>Calidithermus</taxon>
    </lineage>
</organism>
<dbReference type="Pfam" id="PF02424">
    <property type="entry name" value="ApbE"/>
    <property type="match status" value="1"/>
</dbReference>
<dbReference type="InterPro" id="IPR024932">
    <property type="entry name" value="ApbE"/>
</dbReference>
<keyword evidence="6 10" id="KW-0274">FAD</keyword>
<feature type="binding site" evidence="11">
    <location>
        <position position="256"/>
    </location>
    <ligand>
        <name>Mg(2+)</name>
        <dbReference type="ChEBI" id="CHEBI:18420"/>
    </ligand>
</feature>
<dbReference type="RefSeq" id="WP_119276547.1">
    <property type="nucleotide sequence ID" value="NZ_QWLA01000017.1"/>
</dbReference>
<comment type="catalytic activity">
    <reaction evidence="9 10">
        <text>L-threonyl-[protein] + FAD = FMN-L-threonyl-[protein] + AMP + H(+)</text>
        <dbReference type="Rhea" id="RHEA:36847"/>
        <dbReference type="Rhea" id="RHEA-COMP:11060"/>
        <dbReference type="Rhea" id="RHEA-COMP:11061"/>
        <dbReference type="ChEBI" id="CHEBI:15378"/>
        <dbReference type="ChEBI" id="CHEBI:30013"/>
        <dbReference type="ChEBI" id="CHEBI:57692"/>
        <dbReference type="ChEBI" id="CHEBI:74257"/>
        <dbReference type="ChEBI" id="CHEBI:456215"/>
        <dbReference type="EC" id="2.7.1.180"/>
    </reaction>
</comment>
<keyword evidence="3 10" id="KW-0285">Flavoprotein</keyword>
<keyword evidence="7 10" id="KW-0460">Magnesium</keyword>
<dbReference type="EMBL" id="QWLA01000017">
    <property type="protein sequence ID" value="RIH87670.1"/>
    <property type="molecule type" value="Genomic_DNA"/>
</dbReference>
<dbReference type="AlphaFoldDB" id="A0A399EVN5"/>
<evidence type="ECO:0000256" key="9">
    <source>
        <dbReference type="ARBA" id="ARBA00048540"/>
    </source>
</evidence>
<dbReference type="Gene3D" id="3.10.520.10">
    <property type="entry name" value="ApbE-like domains"/>
    <property type="match status" value="1"/>
</dbReference>
<evidence type="ECO:0000256" key="4">
    <source>
        <dbReference type="ARBA" id="ARBA00022679"/>
    </source>
</evidence>
<evidence type="ECO:0000256" key="3">
    <source>
        <dbReference type="ARBA" id="ARBA00022630"/>
    </source>
</evidence>
<sequence length="301" mass="32878">MNLTAIFKHPKPQPYAARYEGVLGTSLELHILAQPNRAARQAETQILLEIDRLEGLFSRFLPGSELNRWQSAGAARVSPELAWLLREAEIWQKRTRGAFHPAAEAVQALYRHTSTPSAEDLEALRASLQAPLWELEAEQARKLTSLPLNFNALAKGRIADLACEQALRVAGVQEVWVNLGGDLRHCGAGGLRVAITHPFSPADNAPPLARLTIHNQGVATSGYTQRGLHLFDPRTLRPVTRIAQATALALDAATADVLATAFCVLEPEESLALAEEYRVGCLVVDSQGKVFSNPLFNEQCT</sequence>
<dbReference type="InterPro" id="IPR003374">
    <property type="entry name" value="ApbE-like_sf"/>
</dbReference>
<protein>
    <recommendedName>
        <fullName evidence="2 10">FAD:protein FMN transferase</fullName>
        <ecNumber evidence="1 10">2.7.1.180</ecNumber>
    </recommendedName>
    <alternativeName>
        <fullName evidence="8 10">Flavin transferase</fullName>
    </alternativeName>
</protein>
<evidence type="ECO:0000256" key="10">
    <source>
        <dbReference type="PIRNR" id="PIRNR006268"/>
    </source>
</evidence>
<feature type="binding site" evidence="11">
    <location>
        <position position="260"/>
    </location>
    <ligand>
        <name>Mg(2+)</name>
        <dbReference type="ChEBI" id="CHEBI:18420"/>
    </ligand>
</feature>
<keyword evidence="13" id="KW-1185">Reference proteome</keyword>
<evidence type="ECO:0000256" key="7">
    <source>
        <dbReference type="ARBA" id="ARBA00022842"/>
    </source>
</evidence>
<evidence type="ECO:0000256" key="11">
    <source>
        <dbReference type="PIRSR" id="PIRSR006268-2"/>
    </source>
</evidence>
<dbReference type="PANTHER" id="PTHR30040:SF2">
    <property type="entry name" value="FAD:PROTEIN FMN TRANSFERASE"/>
    <property type="match status" value="1"/>
</dbReference>
<evidence type="ECO:0000313" key="13">
    <source>
        <dbReference type="Proteomes" id="UP000265341"/>
    </source>
</evidence>
<dbReference type="PANTHER" id="PTHR30040">
    <property type="entry name" value="THIAMINE BIOSYNTHESIS LIPOPROTEIN APBE"/>
    <property type="match status" value="1"/>
</dbReference>
<keyword evidence="5 10" id="KW-0479">Metal-binding</keyword>
<evidence type="ECO:0000256" key="5">
    <source>
        <dbReference type="ARBA" id="ARBA00022723"/>
    </source>
</evidence>
<comment type="caution">
    <text evidence="12">The sequence shown here is derived from an EMBL/GenBank/DDBJ whole genome shotgun (WGS) entry which is preliminary data.</text>
</comment>
<dbReference type="OrthoDB" id="9778595at2"/>
<comment type="similarity">
    <text evidence="10">Belongs to the ApbE family.</text>
</comment>
<gene>
    <name evidence="12" type="primary">apbE</name>
    <name evidence="12" type="ORF">Mrose_01227</name>
</gene>
<dbReference type="EC" id="2.7.1.180" evidence="1 10"/>
<proteinExistence type="inferred from homology"/>
<reference evidence="12 13" key="1">
    <citation type="submission" date="2018-08" db="EMBL/GenBank/DDBJ databases">
        <title>Meiothermus roseus NBRC 110900 genome sequencing project.</title>
        <authorList>
            <person name="Da Costa M.S."/>
            <person name="Albuquerque L."/>
            <person name="Raposo P."/>
            <person name="Froufe H.J.C."/>
            <person name="Barroso C.S."/>
            <person name="Egas C."/>
        </authorList>
    </citation>
    <scope>NUCLEOTIDE SEQUENCE [LARGE SCALE GENOMIC DNA]</scope>
    <source>
        <strain evidence="12 13">NBRC 110900</strain>
    </source>
</reference>
<comment type="cofactor">
    <cofactor evidence="11">
        <name>Mg(2+)</name>
        <dbReference type="ChEBI" id="CHEBI:18420"/>
    </cofactor>
    <cofactor evidence="11">
        <name>Mn(2+)</name>
        <dbReference type="ChEBI" id="CHEBI:29035"/>
    </cofactor>
    <text evidence="11">Magnesium. Can also use manganese.</text>
</comment>
<accession>A0A399EVN5</accession>
<name>A0A399EVN5_9DEIN</name>
<dbReference type="Proteomes" id="UP000265341">
    <property type="component" value="Unassembled WGS sequence"/>
</dbReference>